<keyword evidence="5" id="KW-1185">Reference proteome</keyword>
<dbReference type="SMART" id="SM00054">
    <property type="entry name" value="EFh"/>
    <property type="match status" value="4"/>
</dbReference>
<protein>
    <recommendedName>
        <fullName evidence="3">EF-hand domain-containing protein</fullName>
    </recommendedName>
</protein>
<dbReference type="PANTHER" id="PTHR23048:SF0">
    <property type="entry name" value="CALMODULIN LIKE 3"/>
    <property type="match status" value="1"/>
</dbReference>
<name>A0A9P0GHF4_PHACE</name>
<dbReference type="InterPro" id="IPR050230">
    <property type="entry name" value="CALM/Myosin/TropC-like"/>
</dbReference>
<dbReference type="PANTHER" id="PTHR23048">
    <property type="entry name" value="MYOSIN LIGHT CHAIN 1, 3"/>
    <property type="match status" value="1"/>
</dbReference>
<accession>A0A9P0GHF4</accession>
<evidence type="ECO:0000313" key="4">
    <source>
        <dbReference type="EMBL" id="CAH1116262.1"/>
    </source>
</evidence>
<dbReference type="Gene3D" id="1.10.238.10">
    <property type="entry name" value="EF-hand"/>
    <property type="match status" value="2"/>
</dbReference>
<evidence type="ECO:0000259" key="3">
    <source>
        <dbReference type="PROSITE" id="PS50222"/>
    </source>
</evidence>
<feature type="domain" description="EF-hand" evidence="3">
    <location>
        <begin position="50"/>
        <end position="85"/>
    </location>
</feature>
<dbReference type="EMBL" id="OU896707">
    <property type="protein sequence ID" value="CAH1116262.1"/>
    <property type="molecule type" value="Genomic_DNA"/>
</dbReference>
<feature type="domain" description="EF-hand" evidence="3">
    <location>
        <begin position="87"/>
        <end position="122"/>
    </location>
</feature>
<dbReference type="GO" id="GO:0016460">
    <property type="term" value="C:myosin II complex"/>
    <property type="evidence" value="ECO:0007669"/>
    <property type="project" value="TreeGrafter"/>
</dbReference>
<dbReference type="Pfam" id="PF13499">
    <property type="entry name" value="EF-hand_7"/>
    <property type="match status" value="2"/>
</dbReference>
<dbReference type="CDD" id="cd00051">
    <property type="entry name" value="EFh"/>
    <property type="match status" value="1"/>
</dbReference>
<dbReference type="Proteomes" id="UP001153737">
    <property type="component" value="Chromosome 1"/>
</dbReference>
<dbReference type="GO" id="GO:0005509">
    <property type="term" value="F:calcium ion binding"/>
    <property type="evidence" value="ECO:0007669"/>
    <property type="project" value="InterPro"/>
</dbReference>
<dbReference type="AlphaFoldDB" id="A0A9P0GHF4"/>
<sequence>MGGRHSKKPSAQKRQMTELREAFLMFDKNKDGEISKAELGRVMRFLDFRPTDNELNQMIRAADIDGNGTINFDEFLVMMTKHAQQIDEEEEIRQIFRTFDKRHKGIIYPQDIKAVMAELGEELTQEEIDAMIVEVDPNRSGLIDYKKFEILMKNLMYS</sequence>
<evidence type="ECO:0000256" key="1">
    <source>
        <dbReference type="ARBA" id="ARBA00022737"/>
    </source>
</evidence>
<evidence type="ECO:0000256" key="2">
    <source>
        <dbReference type="ARBA" id="ARBA00022837"/>
    </source>
</evidence>
<dbReference type="PROSITE" id="PS00018">
    <property type="entry name" value="EF_HAND_1"/>
    <property type="match status" value="2"/>
</dbReference>
<reference evidence="4" key="1">
    <citation type="submission" date="2022-01" db="EMBL/GenBank/DDBJ databases">
        <authorList>
            <person name="King R."/>
        </authorList>
    </citation>
    <scope>NUCLEOTIDE SEQUENCE</scope>
</reference>
<dbReference type="InterPro" id="IPR011992">
    <property type="entry name" value="EF-hand-dom_pair"/>
</dbReference>
<dbReference type="InterPro" id="IPR002048">
    <property type="entry name" value="EF_hand_dom"/>
</dbReference>
<dbReference type="OrthoDB" id="26525at2759"/>
<proteinExistence type="predicted"/>
<dbReference type="SUPFAM" id="SSF47473">
    <property type="entry name" value="EF-hand"/>
    <property type="match status" value="1"/>
</dbReference>
<dbReference type="InterPro" id="IPR018247">
    <property type="entry name" value="EF_Hand_1_Ca_BS"/>
</dbReference>
<dbReference type="PROSITE" id="PS50222">
    <property type="entry name" value="EF_HAND_2"/>
    <property type="match status" value="4"/>
</dbReference>
<organism evidence="4 5">
    <name type="scientific">Phaedon cochleariae</name>
    <name type="common">Mustard beetle</name>
    <dbReference type="NCBI Taxonomy" id="80249"/>
    <lineage>
        <taxon>Eukaryota</taxon>
        <taxon>Metazoa</taxon>
        <taxon>Ecdysozoa</taxon>
        <taxon>Arthropoda</taxon>
        <taxon>Hexapoda</taxon>
        <taxon>Insecta</taxon>
        <taxon>Pterygota</taxon>
        <taxon>Neoptera</taxon>
        <taxon>Endopterygota</taxon>
        <taxon>Coleoptera</taxon>
        <taxon>Polyphaga</taxon>
        <taxon>Cucujiformia</taxon>
        <taxon>Chrysomeloidea</taxon>
        <taxon>Chrysomelidae</taxon>
        <taxon>Chrysomelinae</taxon>
        <taxon>Chrysomelini</taxon>
        <taxon>Phaedon</taxon>
    </lineage>
</organism>
<reference evidence="4" key="2">
    <citation type="submission" date="2022-10" db="EMBL/GenBank/DDBJ databases">
        <authorList>
            <consortium name="ENA_rothamsted_submissions"/>
            <consortium name="culmorum"/>
            <person name="King R."/>
        </authorList>
    </citation>
    <scope>NUCLEOTIDE SEQUENCE</scope>
</reference>
<feature type="domain" description="EF-hand" evidence="3">
    <location>
        <begin position="14"/>
        <end position="49"/>
    </location>
</feature>
<feature type="domain" description="EF-hand" evidence="3">
    <location>
        <begin position="123"/>
        <end position="158"/>
    </location>
</feature>
<keyword evidence="1" id="KW-0677">Repeat</keyword>
<gene>
    <name evidence="4" type="ORF">PHAECO_LOCUS47</name>
</gene>
<dbReference type="FunFam" id="1.10.238.10:FF:000178">
    <property type="entry name" value="Calmodulin-2 A"/>
    <property type="match status" value="1"/>
</dbReference>
<keyword evidence="2" id="KW-0106">Calcium</keyword>
<evidence type="ECO:0000313" key="5">
    <source>
        <dbReference type="Proteomes" id="UP001153737"/>
    </source>
</evidence>